<reference evidence="1 2" key="1">
    <citation type="journal article" date="2022" name="bioRxiv">
        <title>The genome of the oomycete Peronosclerospora sorghi, a cosmopolitan pathogen of maize and sorghum, is inflated with dispersed pseudogenes.</title>
        <authorList>
            <person name="Fletcher K."/>
            <person name="Martin F."/>
            <person name="Isakeit T."/>
            <person name="Cavanaugh K."/>
            <person name="Magill C."/>
            <person name="Michelmore R."/>
        </authorList>
    </citation>
    <scope>NUCLEOTIDE SEQUENCE [LARGE SCALE GENOMIC DNA]</scope>
    <source>
        <strain evidence="1">P6</strain>
    </source>
</reference>
<comment type="caution">
    <text evidence="1">The sequence shown here is derived from an EMBL/GenBank/DDBJ whole genome shotgun (WGS) entry which is preliminary data.</text>
</comment>
<organism evidence="1 2">
    <name type="scientific">Peronosclerospora sorghi</name>
    <dbReference type="NCBI Taxonomy" id="230839"/>
    <lineage>
        <taxon>Eukaryota</taxon>
        <taxon>Sar</taxon>
        <taxon>Stramenopiles</taxon>
        <taxon>Oomycota</taxon>
        <taxon>Peronosporomycetes</taxon>
        <taxon>Peronosporales</taxon>
        <taxon>Peronosporaceae</taxon>
        <taxon>Peronosclerospora</taxon>
    </lineage>
</organism>
<protein>
    <submittedName>
        <fullName evidence="1">Uncharacterized protein</fullName>
    </submittedName>
</protein>
<name>A0ACC0VS49_9STRA</name>
<sequence length="195" mass="22289">MKTLHLEAQVGENQSDYSICRLVRITIRPPSQTQDLLSVVWILSQDLMETVCLLSLPHGDARVMSFQCLGVWAGILAFPFACWRRISDTFVTPAIDLAGSRTRERDRLVDDARKTLQLQQLDLEAQSWPRPSLPQDLMSHNQVHRKVRAEAPPRLSFDLLFASKVHFHSHVSRGKRKQGTLMMLPHIYLRAPLNS</sequence>
<accession>A0ACC0VS49</accession>
<keyword evidence="2" id="KW-1185">Reference proteome</keyword>
<proteinExistence type="predicted"/>
<evidence type="ECO:0000313" key="1">
    <source>
        <dbReference type="EMBL" id="KAI9908780.1"/>
    </source>
</evidence>
<dbReference type="EMBL" id="CM047587">
    <property type="protein sequence ID" value="KAI9908780.1"/>
    <property type="molecule type" value="Genomic_DNA"/>
</dbReference>
<evidence type="ECO:0000313" key="2">
    <source>
        <dbReference type="Proteomes" id="UP001163321"/>
    </source>
</evidence>
<gene>
    <name evidence="1" type="ORF">PsorP6_003030</name>
</gene>
<dbReference type="Proteomes" id="UP001163321">
    <property type="component" value="Chromosome 8"/>
</dbReference>